<dbReference type="RefSeq" id="WP_070237654.1">
    <property type="nucleotide sequence ID" value="NZ_CP017478.1"/>
</dbReference>
<feature type="domain" description="Rhodanese" evidence="1">
    <location>
        <begin position="40"/>
        <end position="123"/>
    </location>
</feature>
<accession>A0A1D8PA84</accession>
<dbReference type="PROSITE" id="PS50206">
    <property type="entry name" value="RHODANESE_3"/>
    <property type="match status" value="1"/>
</dbReference>
<proteinExistence type="predicted"/>
<reference evidence="2 3" key="1">
    <citation type="submission" date="2016-10" db="EMBL/GenBank/DDBJ databases">
        <title>Lutibacter sp. LPB0138, isolated from marine gastropod.</title>
        <authorList>
            <person name="Kim E."/>
            <person name="Yi H."/>
        </authorList>
    </citation>
    <scope>NUCLEOTIDE SEQUENCE [LARGE SCALE GENOMIC DNA]</scope>
    <source>
        <strain evidence="2 3">LPB0138</strain>
    </source>
</reference>
<protein>
    <recommendedName>
        <fullName evidence="1">Rhodanese domain-containing protein</fullName>
    </recommendedName>
</protein>
<dbReference type="SMART" id="SM00450">
    <property type="entry name" value="RHOD"/>
    <property type="match status" value="1"/>
</dbReference>
<dbReference type="KEGG" id="lul:LPB138_12750"/>
<dbReference type="SUPFAM" id="SSF52821">
    <property type="entry name" value="Rhodanese/Cell cycle control phosphatase"/>
    <property type="match status" value="1"/>
</dbReference>
<dbReference type="InterPro" id="IPR050229">
    <property type="entry name" value="GlpE_sulfurtransferase"/>
</dbReference>
<dbReference type="PROSITE" id="PS51257">
    <property type="entry name" value="PROKAR_LIPOPROTEIN"/>
    <property type="match status" value="1"/>
</dbReference>
<dbReference type="PANTHER" id="PTHR43031">
    <property type="entry name" value="FAD-DEPENDENT OXIDOREDUCTASE"/>
    <property type="match status" value="1"/>
</dbReference>
<dbReference type="CDD" id="cd00158">
    <property type="entry name" value="RHOD"/>
    <property type="match status" value="1"/>
</dbReference>
<dbReference type="Gene3D" id="3.40.250.10">
    <property type="entry name" value="Rhodanese-like domain"/>
    <property type="match status" value="1"/>
</dbReference>
<dbReference type="Proteomes" id="UP000176050">
    <property type="component" value="Chromosome"/>
</dbReference>
<dbReference type="AlphaFoldDB" id="A0A1D8PA84"/>
<dbReference type="InterPro" id="IPR036873">
    <property type="entry name" value="Rhodanese-like_dom_sf"/>
</dbReference>
<dbReference type="EMBL" id="CP017478">
    <property type="protein sequence ID" value="AOW21494.1"/>
    <property type="molecule type" value="Genomic_DNA"/>
</dbReference>
<organism evidence="2 3">
    <name type="scientific">Urechidicola croceus</name>
    <dbReference type="NCBI Taxonomy" id="1850246"/>
    <lineage>
        <taxon>Bacteria</taxon>
        <taxon>Pseudomonadati</taxon>
        <taxon>Bacteroidota</taxon>
        <taxon>Flavobacteriia</taxon>
        <taxon>Flavobacteriales</taxon>
        <taxon>Flavobacteriaceae</taxon>
        <taxon>Urechidicola</taxon>
    </lineage>
</organism>
<name>A0A1D8PA84_9FLAO</name>
<dbReference type="Pfam" id="PF00581">
    <property type="entry name" value="Rhodanese"/>
    <property type="match status" value="1"/>
</dbReference>
<dbReference type="STRING" id="1850246.LPB138_12750"/>
<dbReference type="OrthoDB" id="9808735at2"/>
<keyword evidence="3" id="KW-1185">Reference proteome</keyword>
<evidence type="ECO:0000313" key="3">
    <source>
        <dbReference type="Proteomes" id="UP000176050"/>
    </source>
</evidence>
<evidence type="ECO:0000313" key="2">
    <source>
        <dbReference type="EMBL" id="AOW21494.1"/>
    </source>
</evidence>
<dbReference type="PANTHER" id="PTHR43031:SF18">
    <property type="entry name" value="RHODANESE-RELATED SULFURTRANSFERASES"/>
    <property type="match status" value="1"/>
</dbReference>
<evidence type="ECO:0000259" key="1">
    <source>
        <dbReference type="PROSITE" id="PS50206"/>
    </source>
</evidence>
<sequence length="131" mass="14855">MKKLQVIVLLFTISLISCNCKEINKTKVVELIDVETIDKIDNTAQLIDVRTPEEYADGYIKNAKNIDFQDEHFLNNMSKLDKSEPVYVYCKSGGRSAKASQLLKEAGFEKIYDLEGGFLSWEVNGKIISKD</sequence>
<gene>
    <name evidence="2" type="ORF">LPB138_12750</name>
</gene>
<dbReference type="InterPro" id="IPR001763">
    <property type="entry name" value="Rhodanese-like_dom"/>
</dbReference>